<evidence type="ECO:0000313" key="2">
    <source>
        <dbReference type="Proteomes" id="UP000831701"/>
    </source>
</evidence>
<name>A0ACB8VQJ4_9TELE</name>
<accession>A0ACB8VQJ4</accession>
<protein>
    <submittedName>
        <fullName evidence="1">Uncharacterized protein</fullName>
    </submittedName>
</protein>
<comment type="caution">
    <text evidence="1">The sequence shown here is derived from an EMBL/GenBank/DDBJ whole genome shotgun (WGS) entry which is preliminary data.</text>
</comment>
<dbReference type="Proteomes" id="UP000831701">
    <property type="component" value="Chromosome 19"/>
</dbReference>
<evidence type="ECO:0000313" key="1">
    <source>
        <dbReference type="EMBL" id="KAI3357690.1"/>
    </source>
</evidence>
<gene>
    <name evidence="1" type="ORF">L3Q82_016094</name>
</gene>
<sequence>MPGASGVNVEGSCEALCRTLVSQKGLQRETADISQSVLYTSLMGLLLVADNENEQLTLGSGRVGLRNIGNTCFLNAIVQCLSHTRGLRDYCLLKSCRHEKFSKEEAKLMEAFSQVLSGLWDASEGDAVVNPRQFYNIFKEAVPYFSGYSQQDAQEFLRFLLDKLHTEINRRPYVRRTGKEPEQKFARFRISEEAAAMWKKHLERDDSRIVDLFSGQLRSSLHCSVCSHYSNTFDVFCDLSLPIPKRSSAGEVTLRECLDLFSQEEKLDKENSPMCERCNRHTECTKRLSIQRFPQVIVIHLNRFTTSRWSISKSTVHVSFPLTNLDLGPYGPVDSGPVLYDLYAICNHAGTVNMGHYTACCSDENGWCFYNDSRCRSLLTNLVAVRMRRGGVFQSVRKRRKADTENTKRAIKSVAVGTCEKPCIDSKPPFFSSSPQMAAIRKKLVIVGDGACGKTCLLIVFSKDQFPEVYVPTVFENYVADIEVDGKQVELALWDTAGQEDYDRLRPLSYPDTDVILMCFSVDSPDSLENIPEKWTPEVKHFCPNVPIILVGNKKDLRNDDHTRRELAKMKQEPVKSEDGKEMANRICAYGYQECSAKTKDGVREVFEMATRAALMAKKRGKKSTCLLRGGRGDRTGRYGSTHNDHNFRDMDYRGYGQEDEEAGSGYDARAEGDRPYGRDEQSLGACDFSPGRLQDRPGFHQRGDGRGDMGREGKGLPWAPCSQSQPDLVLPMLQREEEGSRREFEPLHTGLQERGRGRGGRGFPESSASHSGSRDGNWGRGGAHSEQMEYSMARPREEDRFSRAAVKRRAFQAGSEEQSCGSAGPDLSLEELDQKDQDYRADLDHNQRPSNIIMLRMLPPNATANEIRAQLQEQGIQPREVRLMRNKSSGQSRGFAFVEFNVIQEATRWMETNQGVLLILGQRVSMHYSDPKPRANEDWLCNKCGVQNFKRREKCFKCSVPKSEAELKLPQLQRDLPVGLQKEGAQGLLPLPAPYHSSGPTVNPAQATQQADVANDTLILRNLGPHTSLEAILSALAPFATLSPSNVRLIKDKHTHLNRGFAFLQLSTIVEASQLLQILQALQPALSIDGKTIVVEFAKGSKRDVFLTDGSRVSAATVASTAIAAAQWAVTQTAQNGSGGGQSIDSAVYQQGAAVTYNQDGSEYSGLDSTAFKAQADARVSALPSAGAALMGTYTGGTVPAAISSEAVTSGSAAVQQPLTHTQTALITTATTTSVTQVEIVGKPQPATPSQPATPGTEHELQQYRKALCSFLVENLFMMLKPKEAVPDVSTYQYDESSGYYYDPLTGLYYDPNSQYYYNPHTQQYMYWDGEKHTYIPAAAGQSNTEGAPMSAAPSDSPFASPGSKEKKDKPKSKTAQQIAKDMERWAKSLNRQKENMRSVSSSPAVGATALPPGYTRTPGHSRLDDRRESASADAGYAVLEKKGALSERPQMFLDQIRQSTERSPPQQQGLVPAYSGETDSEEEGGEKDEREGRMTDWVKLACLLCRRQFPSKEALIRHQQLSELHKQNLEQRRVQQEAAGKERLSDGPEPPDPKKRKFSPIDGITGTSLGARMLQGGTGLSFDPRNHKSGAVITVPNRKWASTCFCQTGPERQVDNNAVASFKGQPFAQLTYLQWLSMAVNRITDLDGLVGPALESLNLTGNGIQRVSGLESGCFSNLVTLQLIGNNLDTTDGINLPNLQRLYLAQNVIKRLEGLERLERLTTLHLRDNQIETLEGLSPNMKCLQYLNVRGNTILDESALQSLVLVSKTLRALILSENPLVETTDYRLGVLILLPQLERLDKEPVSLKERTEAQERIR</sequence>
<keyword evidence="2" id="KW-1185">Reference proteome</keyword>
<feature type="non-terminal residue" evidence="1">
    <location>
        <position position="1820"/>
    </location>
</feature>
<proteinExistence type="predicted"/>
<dbReference type="EMBL" id="CM041549">
    <property type="protein sequence ID" value="KAI3357690.1"/>
    <property type="molecule type" value="Genomic_DNA"/>
</dbReference>
<organism evidence="1 2">
    <name type="scientific">Scortum barcoo</name>
    <name type="common">barcoo grunter</name>
    <dbReference type="NCBI Taxonomy" id="214431"/>
    <lineage>
        <taxon>Eukaryota</taxon>
        <taxon>Metazoa</taxon>
        <taxon>Chordata</taxon>
        <taxon>Craniata</taxon>
        <taxon>Vertebrata</taxon>
        <taxon>Euteleostomi</taxon>
        <taxon>Actinopterygii</taxon>
        <taxon>Neopterygii</taxon>
        <taxon>Teleostei</taxon>
        <taxon>Neoteleostei</taxon>
        <taxon>Acanthomorphata</taxon>
        <taxon>Eupercaria</taxon>
        <taxon>Centrarchiformes</taxon>
        <taxon>Terapontoidei</taxon>
        <taxon>Terapontidae</taxon>
        <taxon>Scortum</taxon>
    </lineage>
</organism>
<reference evidence="1" key="1">
    <citation type="submission" date="2022-04" db="EMBL/GenBank/DDBJ databases">
        <title>Jade perch genome.</title>
        <authorList>
            <person name="Chao B."/>
        </authorList>
    </citation>
    <scope>NUCLEOTIDE SEQUENCE</scope>
    <source>
        <strain evidence="1">CB-2022</strain>
    </source>
</reference>